<feature type="region of interest" description="Disordered" evidence="1">
    <location>
        <begin position="1012"/>
        <end position="1054"/>
    </location>
</feature>
<proteinExistence type="predicted"/>
<dbReference type="Pfam" id="PF22633">
    <property type="entry name" value="F5_F8_type_C_2"/>
    <property type="match status" value="1"/>
</dbReference>
<dbReference type="Gene3D" id="2.60.120.260">
    <property type="entry name" value="Galactose-binding domain-like"/>
    <property type="match status" value="1"/>
</dbReference>
<dbReference type="PANTHER" id="PTHR24216">
    <property type="entry name" value="PAXILLIN-RELATED"/>
    <property type="match status" value="1"/>
</dbReference>
<feature type="region of interest" description="Disordered" evidence="1">
    <location>
        <begin position="536"/>
        <end position="556"/>
    </location>
</feature>
<dbReference type="Proteomes" id="UP000613740">
    <property type="component" value="Unassembled WGS sequence"/>
</dbReference>
<organism evidence="3 4">
    <name type="scientific">Chlamydomonas schloesseri</name>
    <dbReference type="NCBI Taxonomy" id="2026947"/>
    <lineage>
        <taxon>Eukaryota</taxon>
        <taxon>Viridiplantae</taxon>
        <taxon>Chlorophyta</taxon>
        <taxon>core chlorophytes</taxon>
        <taxon>Chlorophyceae</taxon>
        <taxon>CS clade</taxon>
        <taxon>Chlamydomonadales</taxon>
        <taxon>Chlamydomonadaceae</taxon>
        <taxon>Chlamydomonas</taxon>
    </lineage>
</organism>
<keyword evidence="2" id="KW-0472">Membrane</keyword>
<feature type="compositionally biased region" description="Pro residues" evidence="1">
    <location>
        <begin position="1266"/>
        <end position="1285"/>
    </location>
</feature>
<feature type="region of interest" description="Disordered" evidence="1">
    <location>
        <begin position="1072"/>
        <end position="1117"/>
    </location>
</feature>
<evidence type="ECO:0000256" key="2">
    <source>
        <dbReference type="SAM" id="Phobius"/>
    </source>
</evidence>
<keyword evidence="4" id="KW-1185">Reference proteome</keyword>
<reference evidence="3" key="1">
    <citation type="journal article" date="2020" name="bioRxiv">
        <title>Comparative genomics of Chlamydomonas.</title>
        <authorList>
            <person name="Craig R.J."/>
            <person name="Hasan A.R."/>
            <person name="Ness R.W."/>
            <person name="Keightley P.D."/>
        </authorList>
    </citation>
    <scope>NUCLEOTIDE SEQUENCE</scope>
    <source>
        <strain evidence="3">CCAP 11/173</strain>
    </source>
</reference>
<feature type="region of interest" description="Disordered" evidence="1">
    <location>
        <begin position="1434"/>
        <end position="1495"/>
    </location>
</feature>
<dbReference type="SUPFAM" id="SSF49785">
    <property type="entry name" value="Galactose-binding domain-like"/>
    <property type="match status" value="1"/>
</dbReference>
<comment type="caution">
    <text evidence="3">The sequence shown here is derived from an EMBL/GenBank/DDBJ whole genome shotgun (WGS) entry which is preliminary data.</text>
</comment>
<sequence>MKVANAFYAAFGCVTAGYTAGYSLSYGNSDGTSGFPGAGIGAGGAAGQGHSPQQLYVNNMGCSIQSGSDGGTGGSSVECLADLAPECLGEPAAMTCVPDATEPGAVLDLNLVLDWAPPPPQGAAGGTQPGTAPKYGGNNVLYGGNSERYVWPAGSTPYETVYSVCLTQFALVDPPVPLHWQMVVRRAGAVVANQSATWPYEAFADGDPSMFLGNMLVSVWGAQGEGADGTAPAMPASPPPPAAGTGTVCGPSSRGYLGSYAYMGAPSSGGEPTAGGGAPAELEIAVSWTPLAPRFPTFDSNMTFGLPNGTDGNFTIIREFTPLKFPPPASPSPSHSPSPSPSLAGGPDGAGDAPPPAGPAVGANVSVSYIIPRSYVEATGQWDFYRPTGSMSFVWASLSADSPTDISTYLPVCTRRGQTLDATYAAVACWNDPAVFMGNVIGYPLPPWLLAHRPNLTSALGTGAPPRYITDLQCARGSGCSGVLSDVCEDYALATCIPRASGYSVVLDLDAVVDWVTPSAPAAAAAAVAAASTASASSSSSSGLDPEVGTPDALGGAPPVFMGDNVVTGVDYERYMWPGSGASRRPYRTDYHVCVENFQVIDPTGPVRIDLVIRNGGRVVLDKTVVWNSSAISGPGGLFSVGYDGPPPQLQAPGRGQACNASTRGYLATYSYGGRVADGTYSTNWTAGSHDGLPPELEIVVGWSWAGEPAWGSSSPPPPLPLSPPPSGDGKTVLTFDRILPQQYQYSTHSWISYHGTPGALGFAFARAADYDLLYPICGAAGSKALSTLAAITCRASGYILGYDLPYWYVPRANLDMRSLRNPGPPKFVAGLQCNISEEEALSDLQGWLPPVGCNGTLVDACETGYALLSCLPDTRYHLGSAIFDLEAVVDWAPPASGSSSEGGSGPVLWSDNVAIAANYERYFWPAGSKPYITEYAVCVEWVRMVIPGGPMRVDLTIRQNGVTVLDKSVILGPSTMSRHLLEPIPAAGRGGAACNASSRAYLGSYAYTGPSSSNNNNNNSNSSGGAGGDAQGGGREGGAAGEAPLAPGSRDNAPPELEIVVAWSWAGAPRPPLPPRSPRPPSPPPSPRPSPPPRPPPSPPAPLITPPDDPPVRGMRGACGTAGQTPGWDANGACNPYPPACPYFMDMYYSKGMSVVYRLIRQLPNGSRSNGTAALTFNCSSGDASRPQLYIEFASPVTLSGSWGDALVLQQRNLSCGGGQADVWVDVGAKDRPGNYSFVFFHPADPAPCSGNVLYSGLPLWRQSPPLPPPPPPLPPGAPPPDPPVRGIRTPCGLVGEIPDWSANGVCSGIRYQCPSWLEMGKTDARFRLIRQLPDGSRSSGAAALTAYCSNPVYGSIQLYAEFSSPVTLSGEPGDALVLQQYNLSCSGWSQTLPVYWVDVAAVSQAGTLAFLYFDPVPPAPCNGNVLFDGLPPWRQSPLPPPSPPSALQAPPQPPPRPSPARQTSASPQSPPPPPSPGPPQPYHGDPSNNGTAPRNLARTAAAAYSSSYLSWWCAGGCQAAYVIDGDTSTDRQMLHTTPTDFNSWLSLDLGAPFLISAVRIWHRPDFLYRTQLSELRIGNTSIMTTADSASLQRNPLVWKQAAALSDSATYLTFDPPVVGRWVTYQNLVPNPRVDDEHVLQVRELEVFGAAQLPPRPPGGWVGGWVFIFAAAVVAPAFALAAIPAAATTAAPAFAFTQARALRKPRTEDIPEDTPATKPAITATHPSGPGQAAGFDWRHTLKLLQVDRPDRSE</sequence>
<dbReference type="EMBL" id="JAEHOD010000019">
    <property type="protein sequence ID" value="KAG2448006.1"/>
    <property type="molecule type" value="Genomic_DNA"/>
</dbReference>
<feature type="region of interest" description="Disordered" evidence="1">
    <location>
        <begin position="1706"/>
        <end position="1736"/>
    </location>
</feature>
<feature type="compositionally biased region" description="Pro residues" evidence="1">
    <location>
        <begin position="1470"/>
        <end position="1483"/>
    </location>
</feature>
<feature type="region of interest" description="Disordered" evidence="1">
    <location>
        <begin position="325"/>
        <end position="358"/>
    </location>
</feature>
<evidence type="ECO:0000313" key="4">
    <source>
        <dbReference type="Proteomes" id="UP000613740"/>
    </source>
</evidence>
<feature type="compositionally biased region" description="Pro residues" evidence="1">
    <location>
        <begin position="325"/>
        <end position="340"/>
    </location>
</feature>
<feature type="compositionally biased region" description="Low complexity" evidence="1">
    <location>
        <begin position="1012"/>
        <end position="1024"/>
    </location>
</feature>
<name>A0A835WJ09_9CHLO</name>
<feature type="compositionally biased region" description="Pro residues" evidence="1">
    <location>
        <begin position="1072"/>
        <end position="1110"/>
    </location>
</feature>
<feature type="region of interest" description="Disordered" evidence="1">
    <location>
        <begin position="1265"/>
        <end position="1285"/>
    </location>
</feature>
<evidence type="ECO:0000313" key="3">
    <source>
        <dbReference type="EMBL" id="KAG2448006.1"/>
    </source>
</evidence>
<feature type="transmembrane region" description="Helical" evidence="2">
    <location>
        <begin position="1666"/>
        <end position="1697"/>
    </location>
</feature>
<evidence type="ECO:0000256" key="1">
    <source>
        <dbReference type="SAM" id="MobiDB-lite"/>
    </source>
</evidence>
<feature type="compositionally biased region" description="Pro residues" evidence="1">
    <location>
        <begin position="1439"/>
        <end position="1460"/>
    </location>
</feature>
<protein>
    <submittedName>
        <fullName evidence="3">Uncharacterized protein</fullName>
    </submittedName>
</protein>
<accession>A0A835WJ09</accession>
<gene>
    <name evidence="3" type="ORF">HYH02_007034</name>
</gene>
<keyword evidence="2" id="KW-1133">Transmembrane helix</keyword>
<feature type="region of interest" description="Disordered" evidence="1">
    <location>
        <begin position="227"/>
        <end position="248"/>
    </location>
</feature>
<dbReference type="InterPro" id="IPR008979">
    <property type="entry name" value="Galactose-bd-like_sf"/>
</dbReference>
<dbReference type="PANTHER" id="PTHR24216:SF65">
    <property type="entry name" value="PAXILLIN-LIKE PROTEIN 1"/>
    <property type="match status" value="1"/>
</dbReference>
<dbReference type="OrthoDB" id="550804at2759"/>
<feature type="compositionally biased region" description="Gly residues" evidence="1">
    <location>
        <begin position="1025"/>
        <end position="1041"/>
    </location>
</feature>
<keyword evidence="2" id="KW-0812">Transmembrane</keyword>